<dbReference type="CDD" id="cd07061">
    <property type="entry name" value="HP_HAP_like"/>
    <property type="match status" value="1"/>
</dbReference>
<keyword evidence="4" id="KW-0732">Signal</keyword>
<dbReference type="AlphaFoldDB" id="A0A2T5M6L6"/>
<dbReference type="EC" id="3.1.3.8" evidence="2"/>
<dbReference type="OrthoDB" id="6509975at2759"/>
<comment type="caution">
    <text evidence="5">The sequence shown here is derived from an EMBL/GenBank/DDBJ whole genome shotgun (WGS) entry which is preliminary data.</text>
</comment>
<evidence type="ECO:0000256" key="4">
    <source>
        <dbReference type="SAM" id="SignalP"/>
    </source>
</evidence>
<dbReference type="RefSeq" id="XP_040755564.1">
    <property type="nucleotide sequence ID" value="XM_040895017.1"/>
</dbReference>
<dbReference type="PROSITE" id="PS00616">
    <property type="entry name" value="HIS_ACID_PHOSPHAT_1"/>
    <property type="match status" value="1"/>
</dbReference>
<dbReference type="InterPro" id="IPR029033">
    <property type="entry name" value="His_PPase_superfam"/>
</dbReference>
<comment type="similarity">
    <text evidence="1">Belongs to the histidine acid phosphatase family.</text>
</comment>
<gene>
    <name evidence="5" type="ORF">P175DRAFT_0469883</name>
</gene>
<protein>
    <recommendedName>
        <fullName evidence="2">3-phytase</fullName>
        <ecNumber evidence="2">3.1.3.8</ecNumber>
    </recommendedName>
</protein>
<name>A0A2T5M6L6_9EURO</name>
<keyword evidence="3" id="KW-0378">Hydrolase</keyword>
<dbReference type="Gene3D" id="3.40.50.1240">
    <property type="entry name" value="Phosphoglycerate mutase-like"/>
    <property type="match status" value="1"/>
</dbReference>
<evidence type="ECO:0000313" key="5">
    <source>
        <dbReference type="EMBL" id="PTU24172.1"/>
    </source>
</evidence>
<evidence type="ECO:0000256" key="2">
    <source>
        <dbReference type="ARBA" id="ARBA00012632"/>
    </source>
</evidence>
<dbReference type="SUPFAM" id="SSF53254">
    <property type="entry name" value="Phosphoglycerate mutase-like"/>
    <property type="match status" value="1"/>
</dbReference>
<evidence type="ECO:0000256" key="1">
    <source>
        <dbReference type="ARBA" id="ARBA00005375"/>
    </source>
</evidence>
<dbReference type="GeneID" id="63811899"/>
<dbReference type="Proteomes" id="UP000244073">
    <property type="component" value="Unassembled WGS sequence"/>
</dbReference>
<feature type="chain" id="PRO_5015440033" description="3-phytase" evidence="4">
    <location>
        <begin position="19"/>
        <end position="550"/>
    </location>
</feature>
<proteinExistence type="inferred from homology"/>
<dbReference type="PANTHER" id="PTHR20963">
    <property type="entry name" value="MULTIPLE INOSITOL POLYPHOSPHATE PHOSPHATASE-RELATED"/>
    <property type="match status" value="1"/>
</dbReference>
<accession>A0A2T5M6L6</accession>
<dbReference type="PROSITE" id="PS00778">
    <property type="entry name" value="HIS_ACID_PHOSPHAT_2"/>
    <property type="match status" value="1"/>
</dbReference>
<feature type="signal peptide" evidence="4">
    <location>
        <begin position="1"/>
        <end position="18"/>
    </location>
</feature>
<dbReference type="InterPro" id="IPR033379">
    <property type="entry name" value="Acid_Pase_AS"/>
</dbReference>
<evidence type="ECO:0000313" key="6">
    <source>
        <dbReference type="Proteomes" id="UP000244073"/>
    </source>
</evidence>
<dbReference type="Pfam" id="PF00328">
    <property type="entry name" value="His_Phos_2"/>
    <property type="match status" value="1"/>
</dbReference>
<dbReference type="GO" id="GO:0016158">
    <property type="term" value="F:inositol hexakisphosphate 3-phosphatase activity"/>
    <property type="evidence" value="ECO:0007669"/>
    <property type="project" value="UniProtKB-EC"/>
</dbReference>
<dbReference type="EMBL" id="MSFN02000001">
    <property type="protein sequence ID" value="PTU24172.1"/>
    <property type="molecule type" value="Genomic_DNA"/>
</dbReference>
<dbReference type="PANTHER" id="PTHR20963:SF43">
    <property type="entry name" value="PUTATIVE (AFU_ORTHOLOGUE AFUA_7G01240)-RELATED"/>
    <property type="match status" value="1"/>
</dbReference>
<dbReference type="VEuPathDB" id="FungiDB:P175DRAFT_0469883"/>
<reference evidence="5 6" key="1">
    <citation type="journal article" date="2018" name="Proc. Natl. Acad. Sci. U.S.A.">
        <title>Linking secondary metabolites to gene clusters through genome sequencing of six diverse Aspergillus species.</title>
        <authorList>
            <person name="Kaerboelling I."/>
            <person name="Vesth T.C."/>
            <person name="Frisvad J.C."/>
            <person name="Nybo J.L."/>
            <person name="Theobald S."/>
            <person name="Kuo A."/>
            <person name="Bowyer P."/>
            <person name="Matsuda Y."/>
            <person name="Mondo S."/>
            <person name="Lyhne E.K."/>
            <person name="Kogle M.E."/>
            <person name="Clum A."/>
            <person name="Lipzen A."/>
            <person name="Salamov A."/>
            <person name="Ngan C.Y."/>
            <person name="Daum C."/>
            <person name="Chiniquy J."/>
            <person name="Barry K."/>
            <person name="LaButti K."/>
            <person name="Haridas S."/>
            <person name="Simmons B.A."/>
            <person name="Magnuson J.K."/>
            <person name="Mortensen U.H."/>
            <person name="Larsen T.O."/>
            <person name="Grigoriev I.V."/>
            <person name="Baker S.E."/>
            <person name="Andersen M.R."/>
        </authorList>
    </citation>
    <scope>NUCLEOTIDE SEQUENCE [LARGE SCALE GENOMIC DNA]</scope>
    <source>
        <strain evidence="5 6">IBT 24754</strain>
    </source>
</reference>
<sequence>MLLDQIIVLIVGISNVATARVAQQVLLNPSSTSEPNWFQTRPQSFQGPTATGAAPFLAQTNPAPFGHTTYRANYPLETSEPIHGAGQRNAFHHLGNLRQGPYYPGEKDWGVDEYPRPDGSDITQMHLLHRHGSRYPTGGEHLEKWGKKIMNAAAENAVFTGKLAFLNHWVYGLGENILVTRGRQELFASGILNFFNYGALYNNQSKLVVRTTTKDRILKSAENFVSGFFGLDWRDNANILAAIEAKGFNTSLMSTNACPNSARSFGKYASAPRDQWKEKYLRHRTKKLRELSGEYDWTVSDSYNAQAVCAYETVSLGYSPFCPLFNYEEWEGFSYASDIWFSAASGFQSPTGRAQGITWVEEFIARVEDRPFNVSGGPTAANLTLNANPVTFPHNQSLYLDFTHDTILVSVLTALGFKQFASFLPASGPPRHHQFRTNRVVPFASRINIEIIRSPHEIRHRRSRHRHADPYIPGTGETHYVHFLLNQRTLPMYSSFKQCGRRDDGWCELSTFLDIQKKSLERAQFEYSCTGDWEIGEYGSVHDGVPAKLL</sequence>
<dbReference type="InterPro" id="IPR000560">
    <property type="entry name" value="His_Pase_clade-2"/>
</dbReference>
<dbReference type="GO" id="GO:0003993">
    <property type="term" value="F:acid phosphatase activity"/>
    <property type="evidence" value="ECO:0007669"/>
    <property type="project" value="TreeGrafter"/>
</dbReference>
<organism evidence="5 6">
    <name type="scientific">Aspergillus ochraceoroseus IBT 24754</name>
    <dbReference type="NCBI Taxonomy" id="1392256"/>
    <lineage>
        <taxon>Eukaryota</taxon>
        <taxon>Fungi</taxon>
        <taxon>Dikarya</taxon>
        <taxon>Ascomycota</taxon>
        <taxon>Pezizomycotina</taxon>
        <taxon>Eurotiomycetes</taxon>
        <taxon>Eurotiomycetidae</taxon>
        <taxon>Eurotiales</taxon>
        <taxon>Aspergillaceae</taxon>
        <taxon>Aspergillus</taxon>
        <taxon>Aspergillus subgen. Nidulantes</taxon>
    </lineage>
</organism>
<evidence type="ECO:0000256" key="3">
    <source>
        <dbReference type="ARBA" id="ARBA00022801"/>
    </source>
</evidence>